<keyword evidence="9" id="KW-0288">FMN</keyword>
<keyword evidence="12" id="KW-0547">Nucleotide-binding</keyword>
<evidence type="ECO:0000256" key="8">
    <source>
        <dbReference type="ARBA" id="ARBA00022630"/>
    </source>
</evidence>
<comment type="pathway">
    <text evidence="2">Cofactor biosynthesis; FAD biosynthesis; FAD from FMN: step 1/1.</text>
</comment>
<keyword evidence="11" id="KW-0548">Nucleotidyltransferase</keyword>
<dbReference type="GO" id="GO:0003919">
    <property type="term" value="F:FMN adenylyltransferase activity"/>
    <property type="evidence" value="ECO:0007669"/>
    <property type="project" value="UniProtKB-EC"/>
</dbReference>
<evidence type="ECO:0000256" key="9">
    <source>
        <dbReference type="ARBA" id="ARBA00022643"/>
    </source>
</evidence>
<keyword evidence="13" id="KW-0274">FAD</keyword>
<dbReference type="GO" id="GO:0008531">
    <property type="term" value="F:riboflavin kinase activity"/>
    <property type="evidence" value="ECO:0007669"/>
    <property type="project" value="UniProtKB-EC"/>
</dbReference>
<comment type="caution">
    <text evidence="19">The sequence shown here is derived from an EMBL/GenBank/DDBJ whole genome shotgun (WGS) entry which is preliminary data.</text>
</comment>
<keyword evidence="10" id="KW-0808">Transferase</keyword>
<dbReference type="InterPro" id="IPR014729">
    <property type="entry name" value="Rossmann-like_a/b/a_fold"/>
</dbReference>
<evidence type="ECO:0000256" key="4">
    <source>
        <dbReference type="ARBA" id="ARBA00010214"/>
    </source>
</evidence>
<reference evidence="19" key="1">
    <citation type="journal article" date="2021" name="PeerJ">
        <title>Extensive microbial diversity within the chicken gut microbiome revealed by metagenomics and culture.</title>
        <authorList>
            <person name="Gilroy R."/>
            <person name="Ravi A."/>
            <person name="Getino M."/>
            <person name="Pursley I."/>
            <person name="Horton D.L."/>
            <person name="Alikhan N.F."/>
            <person name="Baker D."/>
            <person name="Gharbi K."/>
            <person name="Hall N."/>
            <person name="Watson M."/>
            <person name="Adriaenssens E.M."/>
            <person name="Foster-Nyarko E."/>
            <person name="Jarju S."/>
            <person name="Secka A."/>
            <person name="Antonio M."/>
            <person name="Oren A."/>
            <person name="Chaudhuri R.R."/>
            <person name="La Ragione R."/>
            <person name="Hildebrand F."/>
            <person name="Pallen M.J."/>
        </authorList>
    </citation>
    <scope>NUCLEOTIDE SEQUENCE</scope>
    <source>
        <strain evidence="19">CHK169-11906</strain>
    </source>
</reference>
<comment type="function">
    <text evidence="1">Catalyzes the phosphorylation of riboflavin to FMN followed by the adenylation of FMN to FAD.</text>
</comment>
<evidence type="ECO:0000313" key="19">
    <source>
        <dbReference type="EMBL" id="HJA98616.1"/>
    </source>
</evidence>
<comment type="similarity">
    <text evidence="4">Belongs to the RibF family.</text>
</comment>
<dbReference type="InterPro" id="IPR023468">
    <property type="entry name" value="Riboflavin_kinase"/>
</dbReference>
<proteinExistence type="inferred from homology"/>
<dbReference type="Gene3D" id="3.40.50.620">
    <property type="entry name" value="HUPs"/>
    <property type="match status" value="1"/>
</dbReference>
<dbReference type="GO" id="GO:0009398">
    <property type="term" value="P:FMN biosynthetic process"/>
    <property type="evidence" value="ECO:0007669"/>
    <property type="project" value="TreeGrafter"/>
</dbReference>
<evidence type="ECO:0000259" key="18">
    <source>
        <dbReference type="Pfam" id="PF06574"/>
    </source>
</evidence>
<evidence type="ECO:0000256" key="16">
    <source>
        <dbReference type="ARBA" id="ARBA00047880"/>
    </source>
</evidence>
<reference evidence="19" key="2">
    <citation type="submission" date="2021-04" db="EMBL/GenBank/DDBJ databases">
        <authorList>
            <person name="Gilroy R."/>
        </authorList>
    </citation>
    <scope>NUCLEOTIDE SEQUENCE</scope>
    <source>
        <strain evidence="19">CHK169-11906</strain>
    </source>
</reference>
<dbReference type="FunFam" id="3.40.50.620:FF:000021">
    <property type="entry name" value="Riboflavin biosynthesis protein"/>
    <property type="match status" value="1"/>
</dbReference>
<dbReference type="SUPFAM" id="SSF52374">
    <property type="entry name" value="Nucleotidylyl transferase"/>
    <property type="match status" value="1"/>
</dbReference>
<evidence type="ECO:0000256" key="2">
    <source>
        <dbReference type="ARBA" id="ARBA00004726"/>
    </source>
</evidence>
<evidence type="ECO:0000256" key="14">
    <source>
        <dbReference type="ARBA" id="ARBA00022840"/>
    </source>
</evidence>
<evidence type="ECO:0000256" key="3">
    <source>
        <dbReference type="ARBA" id="ARBA00005201"/>
    </source>
</evidence>
<comment type="catalytic activity">
    <reaction evidence="16">
        <text>riboflavin + ATP = FMN + ADP + H(+)</text>
        <dbReference type="Rhea" id="RHEA:14357"/>
        <dbReference type="ChEBI" id="CHEBI:15378"/>
        <dbReference type="ChEBI" id="CHEBI:30616"/>
        <dbReference type="ChEBI" id="CHEBI:57986"/>
        <dbReference type="ChEBI" id="CHEBI:58210"/>
        <dbReference type="ChEBI" id="CHEBI:456216"/>
        <dbReference type="EC" id="2.7.1.26"/>
    </reaction>
</comment>
<dbReference type="PANTHER" id="PTHR22749">
    <property type="entry name" value="RIBOFLAVIN KINASE/FMN ADENYLYLTRANSFERASE"/>
    <property type="match status" value="1"/>
</dbReference>
<evidence type="ECO:0000256" key="6">
    <source>
        <dbReference type="ARBA" id="ARBA00012393"/>
    </source>
</evidence>
<dbReference type="GO" id="GO:0005524">
    <property type="term" value="F:ATP binding"/>
    <property type="evidence" value="ECO:0007669"/>
    <property type="project" value="UniProtKB-KW"/>
</dbReference>
<gene>
    <name evidence="19" type="ORF">H9779_03325</name>
</gene>
<keyword evidence="14" id="KW-0067">ATP-binding</keyword>
<comment type="pathway">
    <text evidence="3">Cofactor biosynthesis; FMN biosynthesis; FMN from riboflavin (ATP route): step 1/1.</text>
</comment>
<evidence type="ECO:0000256" key="5">
    <source>
        <dbReference type="ARBA" id="ARBA00012105"/>
    </source>
</evidence>
<comment type="catalytic activity">
    <reaction evidence="17">
        <text>FMN + ATP + H(+) = FAD + diphosphate</text>
        <dbReference type="Rhea" id="RHEA:17237"/>
        <dbReference type="ChEBI" id="CHEBI:15378"/>
        <dbReference type="ChEBI" id="CHEBI:30616"/>
        <dbReference type="ChEBI" id="CHEBI:33019"/>
        <dbReference type="ChEBI" id="CHEBI:57692"/>
        <dbReference type="ChEBI" id="CHEBI:58210"/>
        <dbReference type="EC" id="2.7.7.2"/>
    </reaction>
</comment>
<evidence type="ECO:0000256" key="12">
    <source>
        <dbReference type="ARBA" id="ARBA00022741"/>
    </source>
</evidence>
<accession>A0A9D2L2G9</accession>
<evidence type="ECO:0000256" key="15">
    <source>
        <dbReference type="ARBA" id="ARBA00032176"/>
    </source>
</evidence>
<dbReference type="Proteomes" id="UP000824259">
    <property type="component" value="Unassembled WGS sequence"/>
</dbReference>
<evidence type="ECO:0000256" key="1">
    <source>
        <dbReference type="ARBA" id="ARBA00002121"/>
    </source>
</evidence>
<evidence type="ECO:0000256" key="17">
    <source>
        <dbReference type="ARBA" id="ARBA00049494"/>
    </source>
</evidence>
<name>A0A9D2L2G9_9BACT</name>
<dbReference type="InterPro" id="IPR015864">
    <property type="entry name" value="FAD_synthase"/>
</dbReference>
<evidence type="ECO:0000256" key="13">
    <source>
        <dbReference type="ARBA" id="ARBA00022827"/>
    </source>
</evidence>
<sequence length="250" mass="27916">MRVFHGFDHLPKFQSPAATVGSYDGVHGGHRILLDRIKREAARAGGESIVLTFDPHPRITLGTQEGMRLLSSLEEKIYLLDRLGIDNLIVIPFDRAFSRTPAQVFVQEYLIGKVGVRNFVVGFNHRFGSNKEGDFEQLQQWHQRFGFQVTRIDEHDIDSERVSSTVIRNLILSGEMGKAARMLTHPYLVIGRMGADGTISLEEPNKLLPPSGQYRVCLNDSPQTLQISPGGRLHPEGATPAVGEKVFLTF</sequence>
<evidence type="ECO:0000256" key="10">
    <source>
        <dbReference type="ARBA" id="ARBA00022679"/>
    </source>
</evidence>
<dbReference type="GO" id="GO:0009231">
    <property type="term" value="P:riboflavin biosynthetic process"/>
    <property type="evidence" value="ECO:0007669"/>
    <property type="project" value="InterPro"/>
</dbReference>
<dbReference type="EMBL" id="DWYR01000009">
    <property type="protein sequence ID" value="HJA98616.1"/>
    <property type="molecule type" value="Genomic_DNA"/>
</dbReference>
<evidence type="ECO:0000256" key="11">
    <source>
        <dbReference type="ARBA" id="ARBA00022695"/>
    </source>
</evidence>
<organism evidence="19 20">
    <name type="scientific">Candidatus Alistipes avicola</name>
    <dbReference type="NCBI Taxonomy" id="2838432"/>
    <lineage>
        <taxon>Bacteria</taxon>
        <taxon>Pseudomonadati</taxon>
        <taxon>Bacteroidota</taxon>
        <taxon>Bacteroidia</taxon>
        <taxon>Bacteroidales</taxon>
        <taxon>Rikenellaceae</taxon>
        <taxon>Alistipes</taxon>
    </lineage>
</organism>
<dbReference type="Pfam" id="PF06574">
    <property type="entry name" value="FAD_syn"/>
    <property type="match status" value="1"/>
</dbReference>
<keyword evidence="8" id="KW-0285">Flavoprotein</keyword>
<dbReference type="EC" id="2.7.1.26" evidence="5"/>
<dbReference type="CDD" id="cd02064">
    <property type="entry name" value="FAD_synthetase_N"/>
    <property type="match status" value="1"/>
</dbReference>
<feature type="domain" description="FAD synthetase" evidence="18">
    <location>
        <begin position="17"/>
        <end position="165"/>
    </location>
</feature>
<evidence type="ECO:0000313" key="20">
    <source>
        <dbReference type="Proteomes" id="UP000824259"/>
    </source>
</evidence>
<dbReference type="AlphaFoldDB" id="A0A9D2L2G9"/>
<dbReference type="PANTHER" id="PTHR22749:SF6">
    <property type="entry name" value="RIBOFLAVIN KINASE"/>
    <property type="match status" value="1"/>
</dbReference>
<protein>
    <recommendedName>
        <fullName evidence="7">Bifunctional riboflavin kinase/FMN adenylyltransferase</fullName>
        <ecNumber evidence="5">2.7.1.26</ecNumber>
        <ecNumber evidence="6">2.7.7.2</ecNumber>
    </recommendedName>
    <alternativeName>
        <fullName evidence="15">Riboflavin biosynthesis protein RibF</fullName>
    </alternativeName>
</protein>
<evidence type="ECO:0000256" key="7">
    <source>
        <dbReference type="ARBA" id="ARBA00018483"/>
    </source>
</evidence>
<dbReference type="EC" id="2.7.7.2" evidence="6"/>